<evidence type="ECO:0000256" key="4">
    <source>
        <dbReference type="ARBA" id="ARBA00022679"/>
    </source>
</evidence>
<keyword evidence="5 10" id="KW-0812">Transmembrane</keyword>
<dbReference type="KEGG" id="mlr:MELLADRAFT_95581"/>
<comment type="subcellular location">
    <subcellularLocation>
        <location evidence="1 10">Endoplasmic reticulum membrane</location>
        <topology evidence="1 10">Multi-pass membrane protein</topology>
    </subcellularLocation>
</comment>
<dbReference type="HOGENOM" id="CLU_012353_0_1_1"/>
<feature type="transmembrane region" description="Helical" evidence="10">
    <location>
        <begin position="174"/>
        <end position="202"/>
    </location>
</feature>
<dbReference type="RefSeq" id="XP_007418148.1">
    <property type="nucleotide sequence ID" value="XM_007418086.1"/>
</dbReference>
<evidence type="ECO:0000256" key="2">
    <source>
        <dbReference type="ARBA" id="ARBA00006065"/>
    </source>
</evidence>
<dbReference type="InterPro" id="IPR005599">
    <property type="entry name" value="GPI_mannosylTrfase"/>
</dbReference>
<feature type="transmembrane region" description="Helical" evidence="10">
    <location>
        <begin position="214"/>
        <end position="239"/>
    </location>
</feature>
<keyword evidence="3 10" id="KW-0328">Glycosyltransferase</keyword>
<dbReference type="VEuPathDB" id="FungiDB:MELLADRAFT_95581"/>
<evidence type="ECO:0000313" key="13">
    <source>
        <dbReference type="Proteomes" id="UP000001072"/>
    </source>
</evidence>
<dbReference type="EMBL" id="GL883173">
    <property type="protein sequence ID" value="EGF98582.1"/>
    <property type="molecule type" value="Genomic_DNA"/>
</dbReference>
<dbReference type="OrthoDB" id="416834at2759"/>
<organism evidence="13">
    <name type="scientific">Melampsora larici-populina (strain 98AG31 / pathotype 3-4-7)</name>
    <name type="common">Poplar leaf rust fungus</name>
    <dbReference type="NCBI Taxonomy" id="747676"/>
    <lineage>
        <taxon>Eukaryota</taxon>
        <taxon>Fungi</taxon>
        <taxon>Dikarya</taxon>
        <taxon>Basidiomycota</taxon>
        <taxon>Pucciniomycotina</taxon>
        <taxon>Pucciniomycetes</taxon>
        <taxon>Pucciniales</taxon>
        <taxon>Melampsoraceae</taxon>
        <taxon>Melampsora</taxon>
    </lineage>
</organism>
<evidence type="ECO:0000256" key="9">
    <source>
        <dbReference type="ARBA" id="ARBA00024708"/>
    </source>
</evidence>
<keyword evidence="11" id="KW-0732">Signal</keyword>
<dbReference type="eggNOG" id="KOG1771">
    <property type="taxonomic scope" value="Eukaryota"/>
</dbReference>
<feature type="transmembrane region" description="Helical" evidence="10">
    <location>
        <begin position="89"/>
        <end position="110"/>
    </location>
</feature>
<keyword evidence="8 10" id="KW-0472">Membrane</keyword>
<feature type="transmembrane region" description="Helical" evidence="10">
    <location>
        <begin position="265"/>
        <end position="291"/>
    </location>
</feature>
<dbReference type="EC" id="2.4.1.-" evidence="10"/>
<name>F4S9V3_MELLP</name>
<feature type="transmembrane region" description="Helical" evidence="10">
    <location>
        <begin position="373"/>
        <end position="393"/>
    </location>
</feature>
<keyword evidence="4 12" id="KW-0808">Transferase</keyword>
<reference evidence="13" key="1">
    <citation type="journal article" date="2011" name="Proc. Natl. Acad. Sci. U.S.A.">
        <title>Obligate biotrophy features unraveled by the genomic analysis of rust fungi.</title>
        <authorList>
            <person name="Duplessis S."/>
            <person name="Cuomo C.A."/>
            <person name="Lin Y.-C."/>
            <person name="Aerts A."/>
            <person name="Tisserant E."/>
            <person name="Veneault-Fourrey C."/>
            <person name="Joly D.L."/>
            <person name="Hacquard S."/>
            <person name="Amselem J."/>
            <person name="Cantarel B.L."/>
            <person name="Chiu R."/>
            <person name="Coutinho P.M."/>
            <person name="Feau N."/>
            <person name="Field M."/>
            <person name="Frey P."/>
            <person name="Gelhaye E."/>
            <person name="Goldberg J."/>
            <person name="Grabherr M.G."/>
            <person name="Kodira C.D."/>
            <person name="Kohler A."/>
            <person name="Kuees U."/>
            <person name="Lindquist E.A."/>
            <person name="Lucas S.M."/>
            <person name="Mago R."/>
            <person name="Mauceli E."/>
            <person name="Morin E."/>
            <person name="Murat C."/>
            <person name="Pangilinan J.L."/>
            <person name="Park R."/>
            <person name="Pearson M."/>
            <person name="Quesneville H."/>
            <person name="Rouhier N."/>
            <person name="Sakthikumar S."/>
            <person name="Salamov A.A."/>
            <person name="Schmutz J."/>
            <person name="Selles B."/>
            <person name="Shapiro H."/>
            <person name="Tanguay P."/>
            <person name="Tuskan G.A."/>
            <person name="Henrissat B."/>
            <person name="Van de Peer Y."/>
            <person name="Rouze P."/>
            <person name="Ellis J.G."/>
            <person name="Dodds P.N."/>
            <person name="Schein J.E."/>
            <person name="Zhong S."/>
            <person name="Hamelin R.C."/>
            <person name="Grigoriev I.V."/>
            <person name="Szabo L.J."/>
            <person name="Martin F."/>
        </authorList>
    </citation>
    <scope>NUCLEOTIDE SEQUENCE [LARGE SCALE GENOMIC DNA]</scope>
    <source>
        <strain evidence="13">98AG31 / pathotype 3-4-7</strain>
    </source>
</reference>
<comment type="function">
    <text evidence="9">Mannosyltransferase involved in glycosylphosphatidylinositol-anchor biosynthesis. Transfers the third mannose to Man2-GlcN-acyl-PI during GPI precursor assembly.</text>
</comment>
<dbReference type="AlphaFoldDB" id="F4S9V3"/>
<dbReference type="GO" id="GO:0005789">
    <property type="term" value="C:endoplasmic reticulum membrane"/>
    <property type="evidence" value="ECO:0007669"/>
    <property type="project" value="UniProtKB-SubCell"/>
</dbReference>
<evidence type="ECO:0000256" key="10">
    <source>
        <dbReference type="RuleBase" id="RU363075"/>
    </source>
</evidence>
<dbReference type="GO" id="GO:0000026">
    <property type="term" value="F:alpha-1,2-mannosyltransferase activity"/>
    <property type="evidence" value="ECO:0007669"/>
    <property type="project" value="TreeGrafter"/>
</dbReference>
<evidence type="ECO:0000256" key="7">
    <source>
        <dbReference type="ARBA" id="ARBA00022989"/>
    </source>
</evidence>
<dbReference type="FunCoup" id="F4S9V3">
    <property type="interactions" value="513"/>
</dbReference>
<accession>F4S9V3</accession>
<evidence type="ECO:0000256" key="8">
    <source>
        <dbReference type="ARBA" id="ARBA00023136"/>
    </source>
</evidence>
<keyword evidence="6 10" id="KW-0256">Endoplasmic reticulum</keyword>
<sequence>MSISTIKLFAYLYLFRLLNALLCRTFFQPDEFYQSLEIAHHQVFGYGFVSWEWRNAFDQSSGGIRSPLYPFLFVPPYALLKYLRLDQTFLLILVPKLIQAAIAAVTDLAIYRLSARVTSHHYASAALSCSLTSFFNAYAGIRTFSNSAESALTAVALSLWPWTGDQVAQSWTHLTISLCLAAISVIIRPSAVIFWALLGFQLLRHSHGETKMDVIALVSVVGCISAFACFVLDSCFYRLPTFTPLNFIRQNVYNSLSSFYGLNRWHFYFTQAFTFVNLSLFPTVIIGMMSLSVAKVGLENELVLLRLRSARFACLGTMLVLSVLPHKEFRFIQPLIPLFCVFAGRAMVNNYIEFRSLHPTPTQPSWLERTIQARPIGFIVRSVIAFGAALYLLTFQYRGQMAVVDYLRGVPETELQSVGLLAPCHSTPWQSHLHRAHLASEARNGSLLWMLSCEPPIHGQNLAIYKDQSDSFYEDPIKFLVDHFPSAVNDRFPGSIVNESSFQWPSHIVLFSNLLDVTSNQTSQGKARVGSFLQDLGYITDKEFENGRWHDDRRREGKVIVMRWNPAESDKAAR</sequence>
<evidence type="ECO:0000256" key="5">
    <source>
        <dbReference type="ARBA" id="ARBA00022692"/>
    </source>
</evidence>
<proteinExistence type="inferred from homology"/>
<dbReference type="PANTHER" id="PTHR22760">
    <property type="entry name" value="GLYCOSYLTRANSFERASE"/>
    <property type="match status" value="1"/>
</dbReference>
<feature type="chain" id="PRO_5003318371" description="Mannosyltransferase" evidence="11">
    <location>
        <begin position="21"/>
        <end position="574"/>
    </location>
</feature>
<comment type="similarity">
    <text evidence="2">Belongs to the glycosyltransferase 22 family. PIGB subfamily.</text>
</comment>
<keyword evidence="13" id="KW-1185">Reference proteome</keyword>
<keyword evidence="7 10" id="KW-1133">Transmembrane helix</keyword>
<evidence type="ECO:0000256" key="11">
    <source>
        <dbReference type="SAM" id="SignalP"/>
    </source>
</evidence>
<feature type="signal peptide" evidence="11">
    <location>
        <begin position="1"/>
        <end position="20"/>
    </location>
</feature>
<evidence type="ECO:0000256" key="1">
    <source>
        <dbReference type="ARBA" id="ARBA00004477"/>
    </source>
</evidence>
<dbReference type="STRING" id="747676.F4S9V3"/>
<gene>
    <name evidence="12" type="ORF">MELLADRAFT_95581</name>
</gene>
<dbReference type="Proteomes" id="UP000001072">
    <property type="component" value="Unassembled WGS sequence"/>
</dbReference>
<dbReference type="PANTHER" id="PTHR22760:SF4">
    <property type="entry name" value="GPI MANNOSYLTRANSFERASE 3"/>
    <property type="match status" value="1"/>
</dbReference>
<dbReference type="InParanoid" id="F4S9V3"/>
<evidence type="ECO:0000256" key="3">
    <source>
        <dbReference type="ARBA" id="ARBA00022676"/>
    </source>
</evidence>
<protein>
    <recommendedName>
        <fullName evidence="10">Mannosyltransferase</fullName>
        <ecNumber evidence="10">2.4.1.-</ecNumber>
    </recommendedName>
</protein>
<evidence type="ECO:0000256" key="6">
    <source>
        <dbReference type="ARBA" id="ARBA00022824"/>
    </source>
</evidence>
<evidence type="ECO:0000313" key="12">
    <source>
        <dbReference type="EMBL" id="EGF98582.1"/>
    </source>
</evidence>
<dbReference type="GeneID" id="18937283"/>
<dbReference type="GO" id="GO:0006506">
    <property type="term" value="P:GPI anchor biosynthetic process"/>
    <property type="evidence" value="ECO:0007669"/>
    <property type="project" value="TreeGrafter"/>
</dbReference>
<dbReference type="Pfam" id="PF03901">
    <property type="entry name" value="Glyco_transf_22"/>
    <property type="match status" value="1"/>
</dbReference>